<dbReference type="EMBL" id="JH930478">
    <property type="protein sequence ID" value="EKM50462.1"/>
    <property type="molecule type" value="Genomic_DNA"/>
</dbReference>
<keyword evidence="11 14" id="KW-0503">Monooxygenase</keyword>
<keyword evidence="7 13" id="KW-0479">Metal-binding</keyword>
<proteinExistence type="inferred from homology"/>
<evidence type="ECO:0000313" key="17">
    <source>
        <dbReference type="Proteomes" id="UP000008370"/>
    </source>
</evidence>
<feature type="transmembrane region" description="Helical" evidence="15">
    <location>
        <begin position="6"/>
        <end position="28"/>
    </location>
</feature>
<evidence type="ECO:0008006" key="18">
    <source>
        <dbReference type="Google" id="ProtNLM"/>
    </source>
</evidence>
<keyword evidence="8 15" id="KW-1133">Transmembrane helix</keyword>
<comment type="subcellular location">
    <subcellularLocation>
        <location evidence="2">Membrane</location>
        <topology evidence="2">Single-pass membrane protein</topology>
    </subcellularLocation>
</comment>
<dbReference type="InterPro" id="IPR001128">
    <property type="entry name" value="Cyt_P450"/>
</dbReference>
<evidence type="ECO:0000256" key="7">
    <source>
        <dbReference type="ARBA" id="ARBA00022723"/>
    </source>
</evidence>
<dbReference type="GO" id="GO:0016020">
    <property type="term" value="C:membrane"/>
    <property type="evidence" value="ECO:0007669"/>
    <property type="project" value="UniProtKB-SubCell"/>
</dbReference>
<evidence type="ECO:0000256" key="1">
    <source>
        <dbReference type="ARBA" id="ARBA00001971"/>
    </source>
</evidence>
<dbReference type="InterPro" id="IPR036396">
    <property type="entry name" value="Cyt_P450_sf"/>
</dbReference>
<gene>
    <name evidence="16" type="ORF">PHACADRAFT_152457</name>
</gene>
<comment type="pathway">
    <text evidence="3">Secondary metabolite biosynthesis.</text>
</comment>
<dbReference type="PRINTS" id="PR00385">
    <property type="entry name" value="P450"/>
</dbReference>
<dbReference type="PANTHER" id="PTHR46300">
    <property type="entry name" value="P450, PUTATIVE (EUROFUNG)-RELATED-RELATED"/>
    <property type="match status" value="1"/>
</dbReference>
<keyword evidence="9 14" id="KW-0560">Oxidoreductase</keyword>
<dbReference type="GO" id="GO:0005506">
    <property type="term" value="F:iron ion binding"/>
    <property type="evidence" value="ECO:0007669"/>
    <property type="project" value="InterPro"/>
</dbReference>
<dbReference type="InParanoid" id="K5WJN5"/>
<sequence length="520" mass="58937">MLVIPTDPLILSVLLSFALILGAILLSLSKRGSRAHLPPGPSALPLVGNLFQLPRKDLPKAFAALSDRYGPICHMRSFNKCFVVINSLELAQAMFIKRRATYSHRPRLVMAQEIMKRDTMLFMNYGPEFKKSRQLVRTFVHRKTASKYWEVQEIESLKFVLSVQRTPTDVLELTRWAATSLITRLLYGIEVKNKDDPLVRLAADHAHLMTEAIEPGKWLVDTFPLLRHVPAWLPGAGFKRWAKRARARMDEFSWLPYATIKQNIDAGNITISPCWVAENLLEPGTVEPLTAQDEKELRVAATSLYSGVYCSTSAMISTFILLMLHYPWVQKKAQEEIDRVTEGGAWVPGMQDREKFPYVNCVIKELFRFNPAVPIATHSLHEDDLFEGYFIPKGTWVMANIWGFTHDETRYPDPDLFVPERFEMGVGKRPQDDPLDIVFSFGPRSCPGYPLGLASVYLNVIHLLFAFDIVPAKDAAGKMDAPPIAFTDDHVPHPKPFACSMRERTAGRITLLEHTLHSLQ</sequence>
<feature type="binding site" description="axial binding residue" evidence="13">
    <location>
        <position position="446"/>
    </location>
    <ligand>
        <name>heme</name>
        <dbReference type="ChEBI" id="CHEBI:30413"/>
    </ligand>
    <ligandPart>
        <name>Fe</name>
        <dbReference type="ChEBI" id="CHEBI:18248"/>
    </ligandPart>
</feature>
<dbReference type="PROSITE" id="PS00086">
    <property type="entry name" value="CYTOCHROME_P450"/>
    <property type="match status" value="1"/>
</dbReference>
<keyword evidence="6 15" id="KW-0812">Transmembrane</keyword>
<evidence type="ECO:0000256" key="6">
    <source>
        <dbReference type="ARBA" id="ARBA00022692"/>
    </source>
</evidence>
<comment type="similarity">
    <text evidence="4 14">Belongs to the cytochrome P450 family.</text>
</comment>
<dbReference type="GO" id="GO:0004497">
    <property type="term" value="F:monooxygenase activity"/>
    <property type="evidence" value="ECO:0007669"/>
    <property type="project" value="UniProtKB-KW"/>
</dbReference>
<evidence type="ECO:0000313" key="16">
    <source>
        <dbReference type="EMBL" id="EKM50462.1"/>
    </source>
</evidence>
<dbReference type="OrthoDB" id="2789670at2759"/>
<dbReference type="PANTHER" id="PTHR46300:SF7">
    <property type="entry name" value="P450, PUTATIVE (EUROFUNG)-RELATED"/>
    <property type="match status" value="1"/>
</dbReference>
<keyword evidence="17" id="KW-1185">Reference proteome</keyword>
<evidence type="ECO:0000256" key="10">
    <source>
        <dbReference type="ARBA" id="ARBA00023004"/>
    </source>
</evidence>
<dbReference type="HOGENOM" id="CLU_001570_2_3_1"/>
<protein>
    <recommendedName>
        <fullName evidence="18">Cytochrome P450</fullName>
    </recommendedName>
</protein>
<dbReference type="Gene3D" id="1.10.630.10">
    <property type="entry name" value="Cytochrome P450"/>
    <property type="match status" value="1"/>
</dbReference>
<dbReference type="CDD" id="cd11065">
    <property type="entry name" value="CYP64-like"/>
    <property type="match status" value="1"/>
</dbReference>
<dbReference type="GeneID" id="18908910"/>
<dbReference type="Proteomes" id="UP000008370">
    <property type="component" value="Unassembled WGS sequence"/>
</dbReference>
<keyword evidence="12 15" id="KW-0472">Membrane</keyword>
<feature type="transmembrane region" description="Helical" evidence="15">
    <location>
        <begin position="304"/>
        <end position="328"/>
    </location>
</feature>
<comment type="cofactor">
    <cofactor evidence="1 13">
        <name>heme</name>
        <dbReference type="ChEBI" id="CHEBI:30413"/>
    </cofactor>
</comment>
<evidence type="ECO:0000256" key="12">
    <source>
        <dbReference type="ARBA" id="ARBA00023136"/>
    </source>
</evidence>
<keyword evidence="10 13" id="KW-0408">Iron</keyword>
<evidence type="ECO:0000256" key="2">
    <source>
        <dbReference type="ARBA" id="ARBA00004167"/>
    </source>
</evidence>
<reference evidence="16 17" key="1">
    <citation type="journal article" date="2012" name="BMC Genomics">
        <title>Comparative genomics of the white-rot fungi, Phanerochaete carnosa and P. chrysosporium, to elucidate the genetic basis of the distinct wood types they colonize.</title>
        <authorList>
            <person name="Suzuki H."/>
            <person name="MacDonald J."/>
            <person name="Syed K."/>
            <person name="Salamov A."/>
            <person name="Hori C."/>
            <person name="Aerts A."/>
            <person name="Henrissat B."/>
            <person name="Wiebenga A."/>
            <person name="vanKuyk P.A."/>
            <person name="Barry K."/>
            <person name="Lindquist E."/>
            <person name="LaButti K."/>
            <person name="Lapidus A."/>
            <person name="Lucas S."/>
            <person name="Coutinho P."/>
            <person name="Gong Y."/>
            <person name="Samejima M."/>
            <person name="Mahadevan R."/>
            <person name="Abou-Zaid M."/>
            <person name="de Vries R.P."/>
            <person name="Igarashi K."/>
            <person name="Yadav J.S."/>
            <person name="Grigoriev I.V."/>
            <person name="Master E.R."/>
        </authorList>
    </citation>
    <scope>NUCLEOTIDE SEQUENCE [LARGE SCALE GENOMIC DNA]</scope>
    <source>
        <strain evidence="16 17">HHB-10118-sp</strain>
    </source>
</reference>
<dbReference type="AlphaFoldDB" id="K5WJN5"/>
<organism evidence="16 17">
    <name type="scientific">Phanerochaete carnosa (strain HHB-10118-sp)</name>
    <name type="common">White-rot fungus</name>
    <name type="synonym">Peniophora carnosa</name>
    <dbReference type="NCBI Taxonomy" id="650164"/>
    <lineage>
        <taxon>Eukaryota</taxon>
        <taxon>Fungi</taxon>
        <taxon>Dikarya</taxon>
        <taxon>Basidiomycota</taxon>
        <taxon>Agaricomycotina</taxon>
        <taxon>Agaricomycetes</taxon>
        <taxon>Polyporales</taxon>
        <taxon>Phanerochaetaceae</taxon>
        <taxon>Phanerochaete</taxon>
    </lineage>
</organism>
<dbReference type="PRINTS" id="PR00463">
    <property type="entry name" value="EP450I"/>
</dbReference>
<dbReference type="Pfam" id="PF00067">
    <property type="entry name" value="p450"/>
    <property type="match status" value="1"/>
</dbReference>
<evidence type="ECO:0000256" key="8">
    <source>
        <dbReference type="ARBA" id="ARBA00022989"/>
    </source>
</evidence>
<keyword evidence="5 13" id="KW-0349">Heme</keyword>
<dbReference type="SUPFAM" id="SSF48264">
    <property type="entry name" value="Cytochrome P450"/>
    <property type="match status" value="1"/>
</dbReference>
<dbReference type="GO" id="GO:0016705">
    <property type="term" value="F:oxidoreductase activity, acting on paired donors, with incorporation or reduction of molecular oxygen"/>
    <property type="evidence" value="ECO:0007669"/>
    <property type="project" value="InterPro"/>
</dbReference>
<dbReference type="InterPro" id="IPR017972">
    <property type="entry name" value="Cyt_P450_CS"/>
</dbReference>
<evidence type="ECO:0000256" key="13">
    <source>
        <dbReference type="PIRSR" id="PIRSR602401-1"/>
    </source>
</evidence>
<name>K5WJN5_PHACS</name>
<dbReference type="KEGG" id="pco:PHACADRAFT_152457"/>
<dbReference type="InterPro" id="IPR002401">
    <property type="entry name" value="Cyt_P450_E_grp-I"/>
</dbReference>
<dbReference type="RefSeq" id="XP_007400734.1">
    <property type="nucleotide sequence ID" value="XM_007400672.1"/>
</dbReference>
<evidence type="ECO:0000256" key="15">
    <source>
        <dbReference type="SAM" id="Phobius"/>
    </source>
</evidence>
<dbReference type="GO" id="GO:0020037">
    <property type="term" value="F:heme binding"/>
    <property type="evidence" value="ECO:0007669"/>
    <property type="project" value="InterPro"/>
</dbReference>
<evidence type="ECO:0000256" key="4">
    <source>
        <dbReference type="ARBA" id="ARBA00010617"/>
    </source>
</evidence>
<evidence type="ECO:0000256" key="9">
    <source>
        <dbReference type="ARBA" id="ARBA00023002"/>
    </source>
</evidence>
<dbReference type="InterPro" id="IPR050364">
    <property type="entry name" value="Cytochrome_P450_fung"/>
</dbReference>
<evidence type="ECO:0000256" key="14">
    <source>
        <dbReference type="RuleBase" id="RU000461"/>
    </source>
</evidence>
<evidence type="ECO:0000256" key="5">
    <source>
        <dbReference type="ARBA" id="ARBA00022617"/>
    </source>
</evidence>
<accession>K5WJN5</accession>
<evidence type="ECO:0000256" key="11">
    <source>
        <dbReference type="ARBA" id="ARBA00023033"/>
    </source>
</evidence>
<evidence type="ECO:0000256" key="3">
    <source>
        <dbReference type="ARBA" id="ARBA00005179"/>
    </source>
</evidence>